<reference evidence="15" key="1">
    <citation type="submission" date="2022-07" db="EMBL/GenBank/DDBJ databases">
        <title>Chromosome-level genome of Muraenolepis orangiensis.</title>
        <authorList>
            <person name="Kim J."/>
        </authorList>
    </citation>
    <scope>NUCLEOTIDE SEQUENCE</scope>
    <source>
        <strain evidence="15">KU_S4_2022</strain>
        <tissue evidence="15">Muscle</tissue>
    </source>
</reference>
<dbReference type="PANTHER" id="PTHR11533">
    <property type="entry name" value="PROTEASE M1 ZINC METALLOPROTEASE"/>
    <property type="match status" value="1"/>
</dbReference>
<evidence type="ECO:0000256" key="1">
    <source>
        <dbReference type="ARBA" id="ARBA00010136"/>
    </source>
</evidence>
<dbReference type="InterPro" id="IPR034016">
    <property type="entry name" value="M1_APN-typ"/>
</dbReference>
<dbReference type="InterPro" id="IPR042097">
    <property type="entry name" value="Aminopeptidase_N-like_N_sf"/>
</dbReference>
<dbReference type="SUPFAM" id="SSF55486">
    <property type="entry name" value="Metalloproteases ('zincins'), catalytic domain"/>
    <property type="match status" value="1"/>
</dbReference>
<feature type="binding site" evidence="8">
    <location>
        <position position="331"/>
    </location>
    <ligand>
        <name>Zn(2+)</name>
        <dbReference type="ChEBI" id="CHEBI:29105"/>
        <note>catalytic</note>
    </ligand>
</feature>
<dbReference type="GO" id="GO:0043171">
    <property type="term" value="P:peptide catabolic process"/>
    <property type="evidence" value="ECO:0007669"/>
    <property type="project" value="TreeGrafter"/>
</dbReference>
<comment type="caution">
    <text evidence="15">The sequence shown here is derived from an EMBL/GenBank/DDBJ whole genome shotgun (WGS) entry which is preliminary data.</text>
</comment>
<dbReference type="GO" id="GO:0016020">
    <property type="term" value="C:membrane"/>
    <property type="evidence" value="ECO:0007669"/>
    <property type="project" value="TreeGrafter"/>
</dbReference>
<keyword evidence="6 10" id="KW-0482">Metalloprotease</keyword>
<dbReference type="OrthoDB" id="6750768at2759"/>
<dbReference type="CDD" id="cd09601">
    <property type="entry name" value="M1_APN-Q_like"/>
    <property type="match status" value="1"/>
</dbReference>
<keyword evidence="10" id="KW-0472">Membrane</keyword>
<evidence type="ECO:0000259" key="13">
    <source>
        <dbReference type="Pfam" id="PF11838"/>
    </source>
</evidence>
<dbReference type="GO" id="GO:0042277">
    <property type="term" value="F:peptide binding"/>
    <property type="evidence" value="ECO:0007669"/>
    <property type="project" value="TreeGrafter"/>
</dbReference>
<feature type="domain" description="ERAP1-like C-terminal" evidence="13">
    <location>
        <begin position="543"/>
        <end position="726"/>
    </location>
</feature>
<evidence type="ECO:0000313" key="15">
    <source>
        <dbReference type="EMBL" id="KAJ3612079.1"/>
    </source>
</evidence>
<feature type="domain" description="Peptidase M1 membrane alanine aminopeptidase" evidence="12">
    <location>
        <begin position="236"/>
        <end position="458"/>
    </location>
</feature>
<proteinExistence type="inferred from homology"/>
<dbReference type="Gene3D" id="1.10.390.10">
    <property type="entry name" value="Neutral Protease Domain 2"/>
    <property type="match status" value="1"/>
</dbReference>
<dbReference type="FunFam" id="1.10.390.10:FF:000008">
    <property type="entry name" value="Thyrotropin-releasing hormone-degrading ectoenzyme"/>
    <property type="match status" value="1"/>
</dbReference>
<feature type="binding site" evidence="8">
    <location>
        <position position="308"/>
    </location>
    <ligand>
        <name>Zn(2+)</name>
        <dbReference type="ChEBI" id="CHEBI:29105"/>
        <note>catalytic</note>
    </ligand>
</feature>
<dbReference type="InterPro" id="IPR050344">
    <property type="entry name" value="Peptidase_M1_aminopeptidases"/>
</dbReference>
<feature type="domain" description="Aminopeptidase N-like N-terminal" evidence="14">
    <location>
        <begin position="88"/>
        <end position="211"/>
    </location>
</feature>
<feature type="region of interest" description="Disordered" evidence="11">
    <location>
        <begin position="44"/>
        <end position="76"/>
    </location>
</feature>
<keyword evidence="4 10" id="KW-0378">Hydrolase</keyword>
<dbReference type="PRINTS" id="PR00756">
    <property type="entry name" value="ALADIPTASE"/>
</dbReference>
<keyword evidence="16" id="KW-1185">Reference proteome</keyword>
<feature type="binding site" evidence="8">
    <location>
        <position position="312"/>
    </location>
    <ligand>
        <name>Zn(2+)</name>
        <dbReference type="ChEBI" id="CHEBI:29105"/>
        <note>catalytic</note>
    </ligand>
</feature>
<sequence>MRCGRSDGPGERREAVRRRLAAGVALSVLALVLVTATLLGLRSEDCSDPDGERAEQGRENGSRGERGEDEEDEVRPWMKSRLPGGLLPRHYDLHLHVHMDNFTFSGEVSIQLDCVNATKYIVMHADRLEVSSVSVWSGSSASRSANRGVGGAVRVHRHFPVPANQMYVLALHRELRPMKTYRVNISFQAVIEDDLLGFYKSTYVVNQEKRETHSDTGVLVRLYARPDAISSGSGDYALQITSRLLGFYQQYFNIQYSLPKLDLLAVPKHPYSAMENWGLSVFVEQKLLLDAEDSSSSYQMELTMVVVHEICHQWFGDLVTPVWWEDVWLKEGFAHYFEYVGTDFLFPKWNMEKRFLTDVLHEVMLLDGLSSSHPISQEVVQATDIDRVFDWIAYKKGAALIRMLANVMGPQVFKKGLNDYLLTHMYSNAARNDLWNKMTQAMQSAGRDIDVREMMDRWTLQMGYPVVTISRSQSDELLSSDVIVDQEHFLYSQEMGWKNNSYQWLIPLTVAIGNITSISPESLIWIHNKTEVHRLAELHAASWVLGNMEQTGYYRVNYDLDNWRLLVQQLQDNHQIISVGNRAGLIDDSFNLARAGLLPQDVPLQLIGYLPSEQSFLPWHAASRVFYQLDKLLDRTDNYPLFRASYQTEELQRELIMLACSFGNKHCHRQAVTLISDWISSNKNRIPANVRDMVYCTGVSLMDEDVWEFVWMKFHSSTSVSEKKLLNLSLISELVPEQDLIDVIVHVGTIDLSCPSGTIDLSCPSGTIDLLYPFSGTIDLLYPFSGTIDLSCPSSGTIDLSCPLRLPCQRRGGPAMLRALEVVEGNVRWHRLHQRLFYQWLSKANDNTANGYSD</sequence>
<dbReference type="FunFam" id="2.60.40.1910:FF:000006">
    <property type="entry name" value="Aminopeptidase"/>
    <property type="match status" value="1"/>
</dbReference>
<dbReference type="GO" id="GO:0070006">
    <property type="term" value="F:metalloaminopeptidase activity"/>
    <property type="evidence" value="ECO:0007669"/>
    <property type="project" value="TreeGrafter"/>
</dbReference>
<dbReference type="GO" id="GO:0008270">
    <property type="term" value="F:zinc ion binding"/>
    <property type="evidence" value="ECO:0007669"/>
    <property type="project" value="UniProtKB-UniRule"/>
</dbReference>
<evidence type="ECO:0000259" key="14">
    <source>
        <dbReference type="Pfam" id="PF17900"/>
    </source>
</evidence>
<keyword evidence="2 10" id="KW-0645">Protease</keyword>
<evidence type="ECO:0000256" key="10">
    <source>
        <dbReference type="RuleBase" id="RU364040"/>
    </source>
</evidence>
<feature type="site" description="Transition state stabilizer" evidence="9">
    <location>
        <position position="394"/>
    </location>
</feature>
<dbReference type="GO" id="GO:0005615">
    <property type="term" value="C:extracellular space"/>
    <property type="evidence" value="ECO:0007669"/>
    <property type="project" value="TreeGrafter"/>
</dbReference>
<dbReference type="Pfam" id="PF17900">
    <property type="entry name" value="Peptidase_M1_N"/>
    <property type="match status" value="1"/>
</dbReference>
<evidence type="ECO:0000256" key="6">
    <source>
        <dbReference type="ARBA" id="ARBA00023049"/>
    </source>
</evidence>
<protein>
    <recommendedName>
        <fullName evidence="10">Aminopeptidase</fullName>
        <ecNumber evidence="10">3.4.11.-</ecNumber>
    </recommendedName>
</protein>
<gene>
    <name evidence="15" type="ORF">NHX12_020356</name>
</gene>
<dbReference type="Proteomes" id="UP001148018">
    <property type="component" value="Unassembled WGS sequence"/>
</dbReference>
<organism evidence="15 16">
    <name type="scientific">Muraenolepis orangiensis</name>
    <name type="common">Patagonian moray cod</name>
    <dbReference type="NCBI Taxonomy" id="630683"/>
    <lineage>
        <taxon>Eukaryota</taxon>
        <taxon>Metazoa</taxon>
        <taxon>Chordata</taxon>
        <taxon>Craniata</taxon>
        <taxon>Vertebrata</taxon>
        <taxon>Euteleostomi</taxon>
        <taxon>Actinopterygii</taxon>
        <taxon>Neopterygii</taxon>
        <taxon>Teleostei</taxon>
        <taxon>Neoteleostei</taxon>
        <taxon>Acanthomorphata</taxon>
        <taxon>Zeiogadaria</taxon>
        <taxon>Gadariae</taxon>
        <taxon>Gadiformes</taxon>
        <taxon>Muraenolepidoidei</taxon>
        <taxon>Muraenolepididae</taxon>
        <taxon>Muraenolepis</taxon>
    </lineage>
</organism>
<accession>A0A9Q0ERL6</accession>
<evidence type="ECO:0000256" key="9">
    <source>
        <dbReference type="PIRSR" id="PIRSR634016-4"/>
    </source>
</evidence>
<keyword evidence="3 8" id="KW-0479">Metal-binding</keyword>
<dbReference type="InterPro" id="IPR024571">
    <property type="entry name" value="ERAP1-like_C_dom"/>
</dbReference>
<keyword evidence="10" id="KW-1133">Transmembrane helix</keyword>
<dbReference type="InterPro" id="IPR014782">
    <property type="entry name" value="Peptidase_M1_dom"/>
</dbReference>
<dbReference type="SUPFAM" id="SSF63737">
    <property type="entry name" value="Leukotriene A4 hydrolase N-terminal domain"/>
    <property type="match status" value="1"/>
</dbReference>
<evidence type="ECO:0000256" key="4">
    <source>
        <dbReference type="ARBA" id="ARBA00022801"/>
    </source>
</evidence>
<comment type="cofactor">
    <cofactor evidence="8 10">
        <name>Zn(2+)</name>
        <dbReference type="ChEBI" id="CHEBI:29105"/>
    </cofactor>
    <text evidence="8 10">Binds 1 zinc ion per subunit.</text>
</comment>
<evidence type="ECO:0000259" key="12">
    <source>
        <dbReference type="Pfam" id="PF01433"/>
    </source>
</evidence>
<keyword evidence="10" id="KW-0812">Transmembrane</keyword>
<evidence type="ECO:0000256" key="5">
    <source>
        <dbReference type="ARBA" id="ARBA00022833"/>
    </source>
</evidence>
<dbReference type="Gene3D" id="2.60.40.1910">
    <property type="match status" value="1"/>
</dbReference>
<dbReference type="GO" id="GO:0006508">
    <property type="term" value="P:proteolysis"/>
    <property type="evidence" value="ECO:0007669"/>
    <property type="project" value="UniProtKB-KW"/>
</dbReference>
<feature type="active site" description="Proton acceptor" evidence="7">
    <location>
        <position position="309"/>
    </location>
</feature>
<evidence type="ECO:0000256" key="11">
    <source>
        <dbReference type="SAM" id="MobiDB-lite"/>
    </source>
</evidence>
<evidence type="ECO:0000256" key="3">
    <source>
        <dbReference type="ARBA" id="ARBA00022723"/>
    </source>
</evidence>
<feature type="compositionally biased region" description="Basic and acidic residues" evidence="11">
    <location>
        <begin position="44"/>
        <end position="66"/>
    </location>
</feature>
<feature type="transmembrane region" description="Helical" evidence="10">
    <location>
        <begin position="20"/>
        <end position="41"/>
    </location>
</feature>
<dbReference type="GO" id="GO:0005737">
    <property type="term" value="C:cytoplasm"/>
    <property type="evidence" value="ECO:0007669"/>
    <property type="project" value="TreeGrafter"/>
</dbReference>
<dbReference type="InterPro" id="IPR027268">
    <property type="entry name" value="Peptidase_M4/M1_CTD_sf"/>
</dbReference>
<name>A0A9Q0ERL6_9TELE</name>
<dbReference type="Gene3D" id="1.25.50.20">
    <property type="match status" value="1"/>
</dbReference>
<dbReference type="EMBL" id="JANIIK010000036">
    <property type="protein sequence ID" value="KAJ3612079.1"/>
    <property type="molecule type" value="Genomic_DNA"/>
</dbReference>
<dbReference type="Pfam" id="PF11838">
    <property type="entry name" value="ERAP1_C"/>
    <property type="match status" value="1"/>
</dbReference>
<keyword evidence="10" id="KW-0031">Aminopeptidase</keyword>
<evidence type="ECO:0000256" key="2">
    <source>
        <dbReference type="ARBA" id="ARBA00022670"/>
    </source>
</evidence>
<dbReference type="Gene3D" id="2.60.40.1730">
    <property type="entry name" value="tricorn interacting facor f3 domain"/>
    <property type="match status" value="1"/>
</dbReference>
<evidence type="ECO:0000256" key="8">
    <source>
        <dbReference type="PIRSR" id="PIRSR634016-3"/>
    </source>
</evidence>
<dbReference type="InterPro" id="IPR045357">
    <property type="entry name" value="Aminopeptidase_N-like_N"/>
</dbReference>
<dbReference type="EC" id="3.4.11.-" evidence="10"/>
<dbReference type="InterPro" id="IPR001930">
    <property type="entry name" value="Peptidase_M1"/>
</dbReference>
<dbReference type="PANTHER" id="PTHR11533:SF294">
    <property type="entry name" value="THYROTROPIN-RELEASING HORMONE-DEGRADING ECTOENZYME"/>
    <property type="match status" value="1"/>
</dbReference>
<dbReference type="Pfam" id="PF01433">
    <property type="entry name" value="Peptidase_M1"/>
    <property type="match status" value="1"/>
</dbReference>
<evidence type="ECO:0000256" key="7">
    <source>
        <dbReference type="PIRSR" id="PIRSR634016-1"/>
    </source>
</evidence>
<evidence type="ECO:0000313" key="16">
    <source>
        <dbReference type="Proteomes" id="UP001148018"/>
    </source>
</evidence>
<keyword evidence="5 8" id="KW-0862">Zinc</keyword>
<dbReference type="AlphaFoldDB" id="A0A9Q0ERL6"/>
<comment type="similarity">
    <text evidence="1 10">Belongs to the peptidase M1 family.</text>
</comment>